<gene>
    <name evidence="3" type="ORF">SAMN04488094_102220</name>
</gene>
<dbReference type="Gene3D" id="3.40.50.1390">
    <property type="entry name" value="Resolvase, N-terminal catalytic domain"/>
    <property type="match status" value="1"/>
</dbReference>
<dbReference type="OrthoDB" id="7277848at2"/>
<name>A0A1I1FP56_9RHOB</name>
<sequence length="441" mass="49533">MTRKSQTEPARRLRCAIYTRKSSEEGLDMEFNSLDAQREACEAYIASQRAEGWACLRERYDDGGFSGGTLDRPALKQLITDVEDGLVDVVVVYKIDRLSRALMDFSKLVEIFDRHGVTFVSVTQSFNTTTSMGRLTLNILLSFAQFEREVIGERIRDKVAASKKKGMWMGGYVPLGYDVVDRKLILNEAEAAQVRTMFELFAQSDSTAAVIRELDARGIRSKRGRPIDRGALYKLLHNRIYRGEITHKDETYPGMHEPIIDSELWDAAHAVLAGNRNQRAGRTRSTEPALLRGLIFTETGVAMTPHHTKKGNRRYCYYVSMDVIQKRPTAELRGPQRLPAAMVEEAVIGEIRRLLRTPEIIARTARALKRERPDLDEGTVTAALTQFDDLWKALIPAEQARVVQLLVARVTVGENGLDIDLRHDGLGALASLMTPAREDAA</sequence>
<dbReference type="SUPFAM" id="SSF53041">
    <property type="entry name" value="Resolvase-like"/>
    <property type="match status" value="1"/>
</dbReference>
<organism evidence="3 4">
    <name type="scientific">Tropicimonas isoalkanivorans</name>
    <dbReference type="NCBI Taxonomy" id="441112"/>
    <lineage>
        <taxon>Bacteria</taxon>
        <taxon>Pseudomonadati</taxon>
        <taxon>Pseudomonadota</taxon>
        <taxon>Alphaproteobacteria</taxon>
        <taxon>Rhodobacterales</taxon>
        <taxon>Roseobacteraceae</taxon>
        <taxon>Tropicimonas</taxon>
    </lineage>
</organism>
<evidence type="ECO:0000259" key="1">
    <source>
        <dbReference type="PROSITE" id="PS51736"/>
    </source>
</evidence>
<proteinExistence type="predicted"/>
<dbReference type="GO" id="GO:0000150">
    <property type="term" value="F:DNA strand exchange activity"/>
    <property type="evidence" value="ECO:0007669"/>
    <property type="project" value="InterPro"/>
</dbReference>
<dbReference type="PROSITE" id="PS51736">
    <property type="entry name" value="RECOMBINASES_3"/>
    <property type="match status" value="1"/>
</dbReference>
<dbReference type="Gene3D" id="3.90.1750.20">
    <property type="entry name" value="Putative Large Serine Recombinase, Chain B, Domain 2"/>
    <property type="match status" value="1"/>
</dbReference>
<dbReference type="EMBL" id="FOLG01000002">
    <property type="protein sequence ID" value="SFC00786.1"/>
    <property type="molecule type" value="Genomic_DNA"/>
</dbReference>
<dbReference type="GO" id="GO:0003677">
    <property type="term" value="F:DNA binding"/>
    <property type="evidence" value="ECO:0007669"/>
    <property type="project" value="InterPro"/>
</dbReference>
<dbReference type="RefSeq" id="WP_093359591.1">
    <property type="nucleotide sequence ID" value="NZ_FOLG01000002.1"/>
</dbReference>
<dbReference type="InterPro" id="IPR038109">
    <property type="entry name" value="DNA_bind_recomb_sf"/>
</dbReference>
<dbReference type="InterPro" id="IPR036162">
    <property type="entry name" value="Resolvase-like_N_sf"/>
</dbReference>
<dbReference type="Pfam" id="PF07508">
    <property type="entry name" value="Recombinase"/>
    <property type="match status" value="1"/>
</dbReference>
<dbReference type="InterPro" id="IPR011109">
    <property type="entry name" value="DNA_bind_recombinase_dom"/>
</dbReference>
<dbReference type="CDD" id="cd03768">
    <property type="entry name" value="SR_ResInv"/>
    <property type="match status" value="1"/>
</dbReference>
<evidence type="ECO:0000313" key="4">
    <source>
        <dbReference type="Proteomes" id="UP000198728"/>
    </source>
</evidence>
<dbReference type="PANTHER" id="PTHR30461:SF23">
    <property type="entry name" value="DNA RECOMBINASE-RELATED"/>
    <property type="match status" value="1"/>
</dbReference>
<dbReference type="InterPro" id="IPR050639">
    <property type="entry name" value="SSR_resolvase"/>
</dbReference>
<feature type="domain" description="Recombinase" evidence="2">
    <location>
        <begin position="174"/>
        <end position="278"/>
    </location>
</feature>
<protein>
    <submittedName>
        <fullName evidence="3">Site-specific DNA recombinase</fullName>
    </submittedName>
</protein>
<accession>A0A1I1FP56</accession>
<dbReference type="PROSITE" id="PS51737">
    <property type="entry name" value="RECOMBINASE_DNA_BIND"/>
    <property type="match status" value="1"/>
</dbReference>
<dbReference type="SMART" id="SM00857">
    <property type="entry name" value="Resolvase"/>
    <property type="match status" value="1"/>
</dbReference>
<keyword evidence="4" id="KW-1185">Reference proteome</keyword>
<dbReference type="PANTHER" id="PTHR30461">
    <property type="entry name" value="DNA-INVERTASE FROM LAMBDOID PROPHAGE"/>
    <property type="match status" value="1"/>
</dbReference>
<dbReference type="AlphaFoldDB" id="A0A1I1FP56"/>
<dbReference type="Pfam" id="PF00239">
    <property type="entry name" value="Resolvase"/>
    <property type="match status" value="1"/>
</dbReference>
<dbReference type="Proteomes" id="UP000198728">
    <property type="component" value="Unassembled WGS sequence"/>
</dbReference>
<evidence type="ECO:0000259" key="2">
    <source>
        <dbReference type="PROSITE" id="PS51737"/>
    </source>
</evidence>
<evidence type="ECO:0000313" key="3">
    <source>
        <dbReference type="EMBL" id="SFC00786.1"/>
    </source>
</evidence>
<dbReference type="InterPro" id="IPR006119">
    <property type="entry name" value="Resolv_N"/>
</dbReference>
<dbReference type="STRING" id="441112.SAMN04488094_102220"/>
<feature type="domain" description="Resolvase/invertase-type recombinase catalytic" evidence="1">
    <location>
        <begin position="14"/>
        <end position="166"/>
    </location>
</feature>
<reference evidence="3 4" key="1">
    <citation type="submission" date="2016-10" db="EMBL/GenBank/DDBJ databases">
        <authorList>
            <person name="de Groot N.N."/>
        </authorList>
    </citation>
    <scope>NUCLEOTIDE SEQUENCE [LARGE SCALE GENOMIC DNA]</scope>
    <source>
        <strain evidence="3 4">DSM 19548</strain>
    </source>
</reference>